<dbReference type="RefSeq" id="WP_097279669.1">
    <property type="nucleotide sequence ID" value="NZ_OCNJ01000005.1"/>
</dbReference>
<proteinExistence type="predicted"/>
<dbReference type="AlphaFoldDB" id="A0A286GLJ4"/>
<evidence type="ECO:0000313" key="2">
    <source>
        <dbReference type="Proteomes" id="UP000219621"/>
    </source>
</evidence>
<evidence type="ECO:0000313" key="1">
    <source>
        <dbReference type="EMBL" id="SOD96388.1"/>
    </source>
</evidence>
<reference evidence="1 2" key="1">
    <citation type="submission" date="2017-09" db="EMBL/GenBank/DDBJ databases">
        <authorList>
            <person name="Ehlers B."/>
            <person name="Leendertz F.H."/>
        </authorList>
    </citation>
    <scope>NUCLEOTIDE SEQUENCE [LARGE SCALE GENOMIC DNA]</scope>
    <source>
        <strain evidence="1 2">USBA 140</strain>
    </source>
</reference>
<organism evidence="1 2">
    <name type="scientific">Caenispirillum bisanense</name>
    <dbReference type="NCBI Taxonomy" id="414052"/>
    <lineage>
        <taxon>Bacteria</taxon>
        <taxon>Pseudomonadati</taxon>
        <taxon>Pseudomonadota</taxon>
        <taxon>Alphaproteobacteria</taxon>
        <taxon>Rhodospirillales</taxon>
        <taxon>Novispirillaceae</taxon>
        <taxon>Caenispirillum</taxon>
    </lineage>
</organism>
<dbReference type="EMBL" id="OCNJ01000005">
    <property type="protein sequence ID" value="SOD96388.1"/>
    <property type="molecule type" value="Genomic_DNA"/>
</dbReference>
<protein>
    <recommendedName>
        <fullName evidence="3">T3SS negative regulator,GrlR</fullName>
    </recommendedName>
</protein>
<dbReference type="OrthoDB" id="9909782at2"/>
<keyword evidence="2" id="KW-1185">Reference proteome</keyword>
<dbReference type="InterPro" id="IPR043019">
    <property type="entry name" value="GrlR_sf"/>
</dbReference>
<gene>
    <name evidence="1" type="ORF">SAMN05421508_105300</name>
</gene>
<dbReference type="Gene3D" id="2.40.128.380">
    <property type="entry name" value="T3SS negative regulator GrlR"/>
    <property type="match status" value="1"/>
</dbReference>
<evidence type="ECO:0008006" key="3">
    <source>
        <dbReference type="Google" id="ProtNLM"/>
    </source>
</evidence>
<dbReference type="Proteomes" id="UP000219621">
    <property type="component" value="Unassembled WGS sequence"/>
</dbReference>
<sequence>MTRAARQTESRDMLSQEAAMPVEGFWIVRVEQDAAGDATGATLTLDRGHLTGGDDTYYYLGTYRQEPDDTLALDIDATRYAGDPPPALDDLQDMVFLRLTLRPRGGSADLWEGEVVDRVTEDAEPVRAVARRVAAWR</sequence>
<accession>A0A286GLJ4</accession>
<name>A0A286GLJ4_9PROT</name>